<accession>X6NHT3</accession>
<evidence type="ECO:0000256" key="6">
    <source>
        <dbReference type="ARBA" id="ARBA00029455"/>
    </source>
</evidence>
<comment type="caution">
    <text evidence="8">The sequence shown here is derived from an EMBL/GenBank/DDBJ whole genome shotgun (WGS) entry which is preliminary data.</text>
</comment>
<feature type="compositionally biased region" description="Basic and acidic residues" evidence="7">
    <location>
        <begin position="20"/>
        <end position="29"/>
    </location>
</feature>
<feature type="region of interest" description="Disordered" evidence="7">
    <location>
        <begin position="227"/>
        <end position="248"/>
    </location>
</feature>
<feature type="compositionally biased region" description="Basic and acidic residues" evidence="7">
    <location>
        <begin position="238"/>
        <end position="248"/>
    </location>
</feature>
<keyword evidence="5 8" id="KW-0687">Ribonucleoprotein</keyword>
<feature type="region of interest" description="Disordered" evidence="7">
    <location>
        <begin position="117"/>
        <end position="137"/>
    </location>
</feature>
<comment type="subcellular location">
    <subcellularLocation>
        <location evidence="1">Nucleus</location>
        <location evidence="1">Nucleolus</location>
    </subcellularLocation>
</comment>
<sequence>DDDGDEDSDKKAANKKQKQKLKDKDKPEDWFGLPKMANEKAKENNKDDEDDEDDNDDKKKKKKKKKETDESQMSTFEQEQELINARIAALEEENLKDRSWEMMGEIGKYLTARHLKGNDKMSKKGGDNDSKVGKRPKNSLLEMYLEFDNSDKLKPTVTDEVTAQIEQLVIERIQEEKFDDVTLEDKIDWSKLPMQSKRKLVEVADTKSSMGLAEMYERQYLQQVQEQNQAQTADTEQNVDKELIKSVQ</sequence>
<dbReference type="Pfam" id="PF04006">
    <property type="entry name" value="Mpp10"/>
    <property type="match status" value="2"/>
</dbReference>
<name>X6NHT3_RETFI</name>
<feature type="compositionally biased region" description="Basic and acidic residues" evidence="7">
    <location>
        <begin position="117"/>
        <end position="132"/>
    </location>
</feature>
<dbReference type="GO" id="GO:0006364">
    <property type="term" value="P:rRNA processing"/>
    <property type="evidence" value="ECO:0007669"/>
    <property type="project" value="UniProtKB-KW"/>
</dbReference>
<keyword evidence="9" id="KW-1185">Reference proteome</keyword>
<evidence type="ECO:0000256" key="3">
    <source>
        <dbReference type="ARBA" id="ARBA00022552"/>
    </source>
</evidence>
<evidence type="ECO:0000256" key="2">
    <source>
        <dbReference type="ARBA" id="ARBA00022517"/>
    </source>
</evidence>
<gene>
    <name evidence="8" type="ORF">RFI_11566</name>
</gene>
<feature type="region of interest" description="Disordered" evidence="7">
    <location>
        <begin position="1"/>
        <end position="80"/>
    </location>
</feature>
<dbReference type="GO" id="GO:0032040">
    <property type="term" value="C:small-subunit processome"/>
    <property type="evidence" value="ECO:0007669"/>
    <property type="project" value="TreeGrafter"/>
</dbReference>
<dbReference type="PANTHER" id="PTHR17039">
    <property type="entry name" value="U3 SMALL NUCLEOLAR RIBONUCLEOPROTEIN PROTEIN MPP10"/>
    <property type="match status" value="1"/>
</dbReference>
<dbReference type="InterPro" id="IPR012173">
    <property type="entry name" value="Mpp10"/>
</dbReference>
<evidence type="ECO:0000313" key="8">
    <source>
        <dbReference type="EMBL" id="ETO25571.1"/>
    </source>
</evidence>
<feature type="non-terminal residue" evidence="8">
    <location>
        <position position="248"/>
    </location>
</feature>
<reference evidence="8 9" key="1">
    <citation type="journal article" date="2013" name="Curr. Biol.">
        <title>The Genome of the Foraminiferan Reticulomyxa filosa.</title>
        <authorList>
            <person name="Glockner G."/>
            <person name="Hulsmann N."/>
            <person name="Schleicher M."/>
            <person name="Noegel A.A."/>
            <person name="Eichinger L."/>
            <person name="Gallinger C."/>
            <person name="Pawlowski J."/>
            <person name="Sierra R."/>
            <person name="Euteneuer U."/>
            <person name="Pillet L."/>
            <person name="Moustafa A."/>
            <person name="Platzer M."/>
            <person name="Groth M."/>
            <person name="Szafranski K."/>
            <person name="Schliwa M."/>
        </authorList>
    </citation>
    <scope>NUCLEOTIDE SEQUENCE [LARGE SCALE GENOMIC DNA]</scope>
</reference>
<comment type="similarity">
    <text evidence="6">Belongs to the MPP10 family.</text>
</comment>
<dbReference type="Proteomes" id="UP000023152">
    <property type="component" value="Unassembled WGS sequence"/>
</dbReference>
<feature type="non-terminal residue" evidence="8">
    <location>
        <position position="1"/>
    </location>
</feature>
<dbReference type="PANTHER" id="PTHR17039:SF0">
    <property type="entry name" value="U3 SMALL NUCLEOLAR RIBONUCLEOPROTEIN PROTEIN MPP10"/>
    <property type="match status" value="1"/>
</dbReference>
<dbReference type="OrthoDB" id="445326at2759"/>
<protein>
    <submittedName>
        <fullName evidence="8">U3 small nucleolar ribonucleoprotein mpp10</fullName>
    </submittedName>
</protein>
<dbReference type="GO" id="GO:0005732">
    <property type="term" value="C:sno(s)RNA-containing ribonucleoprotein complex"/>
    <property type="evidence" value="ECO:0007669"/>
    <property type="project" value="InterPro"/>
</dbReference>
<keyword evidence="4" id="KW-0539">Nucleus</keyword>
<dbReference type="EMBL" id="ASPP01008422">
    <property type="protein sequence ID" value="ETO25571.1"/>
    <property type="molecule type" value="Genomic_DNA"/>
</dbReference>
<evidence type="ECO:0000313" key="9">
    <source>
        <dbReference type="Proteomes" id="UP000023152"/>
    </source>
</evidence>
<dbReference type="AlphaFoldDB" id="X6NHT3"/>
<evidence type="ECO:0000256" key="5">
    <source>
        <dbReference type="ARBA" id="ARBA00023274"/>
    </source>
</evidence>
<dbReference type="OMA" id="QMIGEVT"/>
<evidence type="ECO:0000256" key="7">
    <source>
        <dbReference type="SAM" id="MobiDB-lite"/>
    </source>
</evidence>
<organism evidence="8 9">
    <name type="scientific">Reticulomyxa filosa</name>
    <dbReference type="NCBI Taxonomy" id="46433"/>
    <lineage>
        <taxon>Eukaryota</taxon>
        <taxon>Sar</taxon>
        <taxon>Rhizaria</taxon>
        <taxon>Retaria</taxon>
        <taxon>Foraminifera</taxon>
        <taxon>Monothalamids</taxon>
        <taxon>Reticulomyxidae</taxon>
        <taxon>Reticulomyxa</taxon>
    </lineage>
</organism>
<keyword evidence="3" id="KW-0698">rRNA processing</keyword>
<dbReference type="GO" id="GO:0034457">
    <property type="term" value="C:Mpp10 complex"/>
    <property type="evidence" value="ECO:0007669"/>
    <property type="project" value="InterPro"/>
</dbReference>
<evidence type="ECO:0000256" key="1">
    <source>
        <dbReference type="ARBA" id="ARBA00004604"/>
    </source>
</evidence>
<evidence type="ECO:0000256" key="4">
    <source>
        <dbReference type="ARBA" id="ARBA00023242"/>
    </source>
</evidence>
<feature type="compositionally biased region" description="Acidic residues" evidence="7">
    <location>
        <begin position="46"/>
        <end position="55"/>
    </location>
</feature>
<keyword evidence="2" id="KW-0690">Ribosome biogenesis</keyword>
<proteinExistence type="inferred from homology"/>